<evidence type="ECO:0000313" key="5">
    <source>
        <dbReference type="EMBL" id="KPH56681.1"/>
    </source>
</evidence>
<dbReference type="Gene3D" id="2.40.30.170">
    <property type="match status" value="1"/>
</dbReference>
<dbReference type="PATRIC" id="fig|187330.3.peg.3073"/>
<dbReference type="OrthoDB" id="6397038at2"/>
<gene>
    <name evidence="5" type="ORF">ADS77_20715</name>
</gene>
<dbReference type="InterPro" id="IPR050465">
    <property type="entry name" value="UPF0194_transport"/>
</dbReference>
<dbReference type="STRING" id="187330.AMS58_01160"/>
<accession>A0A0N0LU55</accession>
<evidence type="ECO:0000313" key="6">
    <source>
        <dbReference type="Proteomes" id="UP000037848"/>
    </source>
</evidence>
<evidence type="ECO:0000256" key="4">
    <source>
        <dbReference type="SAM" id="Phobius"/>
    </source>
</evidence>
<organism evidence="5 6">
    <name type="scientific">Pseudoalteromonas porphyrae</name>
    <dbReference type="NCBI Taxonomy" id="187330"/>
    <lineage>
        <taxon>Bacteria</taxon>
        <taxon>Pseudomonadati</taxon>
        <taxon>Pseudomonadota</taxon>
        <taxon>Gammaproteobacteria</taxon>
        <taxon>Alteromonadales</taxon>
        <taxon>Pseudoalteromonadaceae</taxon>
        <taxon>Pseudoalteromonas</taxon>
    </lineage>
</organism>
<feature type="transmembrane region" description="Helical" evidence="4">
    <location>
        <begin position="12"/>
        <end position="32"/>
    </location>
</feature>
<name>A0A0N0LU55_9GAMM</name>
<comment type="caution">
    <text evidence="5">The sequence shown here is derived from an EMBL/GenBank/DDBJ whole genome shotgun (WGS) entry which is preliminary data.</text>
</comment>
<proteinExistence type="predicted"/>
<dbReference type="EMBL" id="LHPH01000038">
    <property type="protein sequence ID" value="KPH56681.1"/>
    <property type="molecule type" value="Genomic_DNA"/>
</dbReference>
<dbReference type="PANTHER" id="PTHR32347:SF23">
    <property type="entry name" value="BLL5650 PROTEIN"/>
    <property type="match status" value="1"/>
</dbReference>
<dbReference type="PANTHER" id="PTHR32347">
    <property type="entry name" value="EFFLUX SYSTEM COMPONENT YKNX-RELATED"/>
    <property type="match status" value="1"/>
</dbReference>
<dbReference type="Gene3D" id="1.10.287.470">
    <property type="entry name" value="Helix hairpin bin"/>
    <property type="match status" value="1"/>
</dbReference>
<reference evidence="5 6" key="1">
    <citation type="submission" date="2015-08" db="EMBL/GenBank/DDBJ databases">
        <title>Draft Genome Sequence of Pseudoalteromonas porphyrae UCD-SED14.</title>
        <authorList>
            <person name="Coil D.A."/>
            <person name="Jospin G."/>
            <person name="Lee R.D."/>
            <person name="Eisen J.A."/>
        </authorList>
    </citation>
    <scope>NUCLEOTIDE SEQUENCE [LARGE SCALE GENOMIC DNA]</scope>
    <source>
        <strain evidence="5 6">UCD-SED14</strain>
    </source>
</reference>
<dbReference type="Proteomes" id="UP000037848">
    <property type="component" value="Unassembled WGS sequence"/>
</dbReference>
<dbReference type="AlphaFoldDB" id="A0A0N0LU55"/>
<keyword evidence="2 3" id="KW-0175">Coiled coil</keyword>
<evidence type="ECO:0000256" key="2">
    <source>
        <dbReference type="ARBA" id="ARBA00023054"/>
    </source>
</evidence>
<feature type="coiled-coil region" evidence="3">
    <location>
        <begin position="105"/>
        <end position="139"/>
    </location>
</feature>
<keyword evidence="6" id="KW-1185">Reference proteome</keyword>
<keyword evidence="4" id="KW-1133">Transmembrane helix</keyword>
<dbReference type="SUPFAM" id="SSF111369">
    <property type="entry name" value="HlyD-like secretion proteins"/>
    <property type="match status" value="1"/>
</dbReference>
<dbReference type="Gene3D" id="2.40.50.100">
    <property type="match status" value="1"/>
</dbReference>
<protein>
    <submittedName>
        <fullName evidence="5">RND transporter</fullName>
    </submittedName>
</protein>
<keyword evidence="4" id="KW-0472">Membrane</keyword>
<evidence type="ECO:0000256" key="1">
    <source>
        <dbReference type="ARBA" id="ARBA00004196"/>
    </source>
</evidence>
<comment type="subcellular location">
    <subcellularLocation>
        <location evidence="1">Cell envelope</location>
    </subcellularLocation>
</comment>
<dbReference type="GO" id="GO:0030313">
    <property type="term" value="C:cell envelope"/>
    <property type="evidence" value="ECO:0007669"/>
    <property type="project" value="UniProtKB-SubCell"/>
</dbReference>
<dbReference type="RefSeq" id="WP_054456100.1">
    <property type="nucleotide sequence ID" value="NZ_LHPH01000038.1"/>
</dbReference>
<evidence type="ECO:0000256" key="3">
    <source>
        <dbReference type="SAM" id="Coils"/>
    </source>
</evidence>
<sequence length="416" mass="45543">MDIAKTKVVKQLSLWHKLILLLAIILIAGVIYQRSSQVGVSVARSNIIVANVRQGALAVTVTGYGELKSAQQQLLTAKTPATVQAILLKPGAIVTSDSVIVQLANPTLEQQLESAQQELNKLNANLRQLRLNNTRELLNERSHVAQSHAAYENAKLQLKAETSLVEQGIVSTLNYQRSVLDEQQLSQQLAIAKQRAEQLKAVHIESEKIQLEQIKQQQGLVGMAQTQLANLSVVAGMNGVLQRLPVELGQSVNAGQEIALIGSVDSLIAIIQVPQNQVDDIRLGQLAEVDTRRGIVTAKVARISPVVINNTVEVELSLPKELPENVRPQLTVDANINVAQLKNVTYIERPANVKPHTETALYQVNAQQQSARLVNIKFGREAGRFIEILNGAKLEQQLIISDLTNLTRSNSEILIN</sequence>
<keyword evidence="4" id="KW-0812">Transmembrane</keyword>